<accession>A0ABS4SKP5</accession>
<dbReference type="EMBL" id="JAGINP010000009">
    <property type="protein sequence ID" value="MBP2293131.1"/>
    <property type="molecule type" value="Genomic_DNA"/>
</dbReference>
<organism evidence="1 2">
    <name type="scientific">Azospirillum rugosum</name>
    <dbReference type="NCBI Taxonomy" id="416170"/>
    <lineage>
        <taxon>Bacteria</taxon>
        <taxon>Pseudomonadati</taxon>
        <taxon>Pseudomonadota</taxon>
        <taxon>Alphaproteobacteria</taxon>
        <taxon>Rhodospirillales</taxon>
        <taxon>Azospirillaceae</taxon>
        <taxon>Azospirillum</taxon>
    </lineage>
</organism>
<dbReference type="Proteomes" id="UP000781958">
    <property type="component" value="Unassembled WGS sequence"/>
</dbReference>
<evidence type="ECO:0000313" key="2">
    <source>
        <dbReference type="Proteomes" id="UP000781958"/>
    </source>
</evidence>
<protein>
    <recommendedName>
        <fullName evidence="3">Phage-Barnase-EndoU-ColicinE5/D-RelE like nuclease 2 domain-containing protein</fullName>
    </recommendedName>
</protein>
<gene>
    <name evidence="1" type="ORF">J2851_002913</name>
</gene>
<evidence type="ECO:0008006" key="3">
    <source>
        <dbReference type="Google" id="ProtNLM"/>
    </source>
</evidence>
<keyword evidence="2" id="KW-1185">Reference proteome</keyword>
<evidence type="ECO:0000313" key="1">
    <source>
        <dbReference type="EMBL" id="MBP2293131.1"/>
    </source>
</evidence>
<proteinExistence type="predicted"/>
<sequence>MQEFLDSDSSGITVVARLPTDIQAQLGAKTTCVFLSSETRDSHKKHGWTAEDFACLQAVLDDGEVRTDRERHVVVACLEKEWWLASLKTTMDRREVYLLTFHRSNKRQIAKFSQSGRLVRPARNR</sequence>
<dbReference type="RefSeq" id="WP_209766982.1">
    <property type="nucleotide sequence ID" value="NZ_JAGINP010000009.1"/>
</dbReference>
<comment type="caution">
    <text evidence="1">The sequence shown here is derived from an EMBL/GenBank/DDBJ whole genome shotgun (WGS) entry which is preliminary data.</text>
</comment>
<name>A0ABS4SKP5_9PROT</name>
<reference evidence="1 2" key="1">
    <citation type="submission" date="2021-03" db="EMBL/GenBank/DDBJ databases">
        <title>Genomic Encyclopedia of Type Strains, Phase III (KMG-III): the genomes of soil and plant-associated and newly described type strains.</title>
        <authorList>
            <person name="Whitman W."/>
        </authorList>
    </citation>
    <scope>NUCLEOTIDE SEQUENCE [LARGE SCALE GENOMIC DNA]</scope>
    <source>
        <strain evidence="1 2">IMMIB AFH-6</strain>
    </source>
</reference>